<gene>
    <name evidence="2" type="ORF">ALEPTO_LOCUS12280</name>
</gene>
<feature type="non-terminal residue" evidence="2">
    <location>
        <position position="137"/>
    </location>
</feature>
<reference evidence="2" key="1">
    <citation type="submission" date="2021-06" db="EMBL/GenBank/DDBJ databases">
        <authorList>
            <person name="Kallberg Y."/>
            <person name="Tangrot J."/>
            <person name="Rosling A."/>
        </authorList>
    </citation>
    <scope>NUCLEOTIDE SEQUENCE</scope>
    <source>
        <strain evidence="2">FL130A</strain>
    </source>
</reference>
<dbReference type="Proteomes" id="UP000789508">
    <property type="component" value="Unassembled WGS sequence"/>
</dbReference>
<keyword evidence="1" id="KW-1133">Transmembrane helix</keyword>
<accession>A0A9N9NBB3</accession>
<evidence type="ECO:0000256" key="1">
    <source>
        <dbReference type="SAM" id="Phobius"/>
    </source>
</evidence>
<sequence>VNGLYESITDFIALGNTDRDNFYSYVFSLTLITGIMSTLTVFGALYGLIVSFAKITQAYVTIAWLIVARYIINNLIGIIILISLKDAFLSNCEVLKEISDEYSENMCNSAYDNTYFATVVTACRTQQLEKDKNRGSH</sequence>
<name>A0A9N9NBB3_9GLOM</name>
<feature type="non-terminal residue" evidence="2">
    <location>
        <position position="1"/>
    </location>
</feature>
<feature type="transmembrane region" description="Helical" evidence="1">
    <location>
        <begin position="62"/>
        <end position="84"/>
    </location>
</feature>
<dbReference type="EMBL" id="CAJVPS010026494">
    <property type="protein sequence ID" value="CAG8721616.1"/>
    <property type="molecule type" value="Genomic_DNA"/>
</dbReference>
<feature type="transmembrane region" description="Helical" evidence="1">
    <location>
        <begin position="22"/>
        <end position="50"/>
    </location>
</feature>
<evidence type="ECO:0000313" key="3">
    <source>
        <dbReference type="Proteomes" id="UP000789508"/>
    </source>
</evidence>
<evidence type="ECO:0000313" key="2">
    <source>
        <dbReference type="EMBL" id="CAG8721616.1"/>
    </source>
</evidence>
<dbReference type="AlphaFoldDB" id="A0A9N9NBB3"/>
<comment type="caution">
    <text evidence="2">The sequence shown here is derived from an EMBL/GenBank/DDBJ whole genome shotgun (WGS) entry which is preliminary data.</text>
</comment>
<organism evidence="2 3">
    <name type="scientific">Ambispora leptoticha</name>
    <dbReference type="NCBI Taxonomy" id="144679"/>
    <lineage>
        <taxon>Eukaryota</taxon>
        <taxon>Fungi</taxon>
        <taxon>Fungi incertae sedis</taxon>
        <taxon>Mucoromycota</taxon>
        <taxon>Glomeromycotina</taxon>
        <taxon>Glomeromycetes</taxon>
        <taxon>Archaeosporales</taxon>
        <taxon>Ambisporaceae</taxon>
        <taxon>Ambispora</taxon>
    </lineage>
</organism>
<proteinExistence type="predicted"/>
<keyword evidence="1" id="KW-0472">Membrane</keyword>
<dbReference type="OrthoDB" id="2333381at2759"/>
<protein>
    <submittedName>
        <fullName evidence="2">14027_t:CDS:1</fullName>
    </submittedName>
</protein>
<keyword evidence="3" id="KW-1185">Reference proteome</keyword>
<keyword evidence="1" id="KW-0812">Transmembrane</keyword>